<proteinExistence type="predicted"/>
<evidence type="ECO:0000313" key="2">
    <source>
        <dbReference type="Proteomes" id="UP000241890"/>
    </source>
</evidence>
<keyword evidence="2" id="KW-1185">Reference proteome</keyword>
<name>A0A2R5GMZ5_9STRA</name>
<dbReference type="PANTHER" id="PTHR34407:SF1">
    <property type="entry name" value="SGNH HYDROLASE-TYPE ESTERASE DOMAIN-CONTAINING PROTEIN"/>
    <property type="match status" value="1"/>
</dbReference>
<protein>
    <submittedName>
        <fullName evidence="1">Uncharacterized protein</fullName>
    </submittedName>
</protein>
<sequence length="774" mass="86061">MRRADMQEAIARADLIIMEASVNDVSSAFHAQNFDKGIGVRSNMLQFWTEATIRLLRAKFPHLALLWIEVSTRDWKGQFETATGSFRAPYRSDASFDHLRVLQYYDIPQIDVVRALGAGGLPVEKEFRAECFFCDFVHLTRYGQNITASMIASTFDRILERQQIQGIAQSFQSNKQNSSELPEPLTMTEKLDNAMRSKDGTRITFDSQENFDMHVVDTESRNLAIGWSFATDLENKPKTAMTMSSGSCMTIQLGLSTRISLFRSNDPDKPLGKSEAWLPRLEYILNARYPCNGQHSVINYAMSNRGTDHHFQTMRRADTQKALASADIVIMEASVNDVASAYHLKSFGKGLGVRSNMLQFWTEASIRLLRGKFPHLALLWVEASTRAWKGQSEAGKLRAPYRSDASADHLEVLQYYDIPQIDVMRALGAGGLPLEQEFRTECYFCDFVHPTRYGQNITASIVASAFDRMLEHTQSQHIVQRYREADNQDLSDLPDPLTMTQKLDDAMRSEDITRVTLDTQESFDKHVVGAESRNGVPGWSFDTDMEGKPKTAMTVKSGSCVTVELGFSSRISLLSFELFHSYNNVGTALVKLLERCAATKDAFVALGGGAENSGANGAIPSGRKRGGQPGKWSILQMLPRANRHRGAAIEATEAIKAGAAADSGSDADASQDVDAEGPRLIRTVADFMAAFELGESCLKKLRSVHDRNQGQLPADDPRFRIMVNNIVAATVRMTELVYLGTQASCKRLVGEKLTSSMDNTRELRNLIGETTSII</sequence>
<evidence type="ECO:0000313" key="1">
    <source>
        <dbReference type="EMBL" id="GBG31669.1"/>
    </source>
</evidence>
<dbReference type="PANTHER" id="PTHR34407">
    <property type="entry name" value="EXPRESSED PROTEIN"/>
    <property type="match status" value="1"/>
</dbReference>
<organism evidence="1 2">
    <name type="scientific">Hondaea fermentalgiana</name>
    <dbReference type="NCBI Taxonomy" id="2315210"/>
    <lineage>
        <taxon>Eukaryota</taxon>
        <taxon>Sar</taxon>
        <taxon>Stramenopiles</taxon>
        <taxon>Bigyra</taxon>
        <taxon>Labyrinthulomycetes</taxon>
        <taxon>Thraustochytrida</taxon>
        <taxon>Thraustochytriidae</taxon>
        <taxon>Hondaea</taxon>
    </lineage>
</organism>
<accession>A0A2R5GMZ5</accession>
<dbReference type="Proteomes" id="UP000241890">
    <property type="component" value="Unassembled WGS sequence"/>
</dbReference>
<dbReference type="EMBL" id="BEYU01000103">
    <property type="protein sequence ID" value="GBG31669.1"/>
    <property type="molecule type" value="Genomic_DNA"/>
</dbReference>
<dbReference type="InParanoid" id="A0A2R5GMZ5"/>
<dbReference type="InterPro" id="IPR036514">
    <property type="entry name" value="SGNH_hydro_sf"/>
</dbReference>
<dbReference type="Gene3D" id="3.40.50.1110">
    <property type="entry name" value="SGNH hydrolase"/>
    <property type="match status" value="1"/>
</dbReference>
<dbReference type="SUPFAM" id="SSF52266">
    <property type="entry name" value="SGNH hydrolase"/>
    <property type="match status" value="2"/>
</dbReference>
<reference evidence="1 2" key="1">
    <citation type="submission" date="2017-12" db="EMBL/GenBank/DDBJ databases">
        <title>Sequencing, de novo assembly and annotation of complete genome of a new Thraustochytrid species, strain FCC1311.</title>
        <authorList>
            <person name="Sedici K."/>
            <person name="Godart F."/>
            <person name="Aiese Cigliano R."/>
            <person name="Sanseverino W."/>
            <person name="Barakat M."/>
            <person name="Ortet P."/>
            <person name="Marechal E."/>
            <person name="Cagnac O."/>
            <person name="Amato A."/>
        </authorList>
    </citation>
    <scope>NUCLEOTIDE SEQUENCE [LARGE SCALE GENOMIC DNA]</scope>
</reference>
<dbReference type="OrthoDB" id="236447at2759"/>
<dbReference type="AlphaFoldDB" id="A0A2R5GMZ5"/>
<gene>
    <name evidence="1" type="ORF">FCC1311_078942</name>
</gene>
<comment type="caution">
    <text evidence="1">The sequence shown here is derived from an EMBL/GenBank/DDBJ whole genome shotgun (WGS) entry which is preliminary data.</text>
</comment>